<protein>
    <recommendedName>
        <fullName evidence="8">Tyrosine specific protein phosphatases domain-containing protein</fullName>
    </recommendedName>
</protein>
<feature type="compositionally biased region" description="Polar residues" evidence="7">
    <location>
        <begin position="460"/>
        <end position="475"/>
    </location>
</feature>
<evidence type="ECO:0000313" key="9">
    <source>
        <dbReference type="EMBL" id="KAK9868080.1"/>
    </source>
</evidence>
<evidence type="ECO:0000256" key="5">
    <source>
        <dbReference type="RuleBase" id="RU361277"/>
    </source>
</evidence>
<dbReference type="SUPFAM" id="SSF51735">
    <property type="entry name" value="NAD(P)-binding Rossmann-fold domains"/>
    <property type="match status" value="1"/>
</dbReference>
<dbReference type="PROSITE" id="PS50056">
    <property type="entry name" value="TYR_PHOSPHATASE_2"/>
    <property type="match status" value="1"/>
</dbReference>
<feature type="coiled-coil region" evidence="6">
    <location>
        <begin position="1201"/>
        <end position="1263"/>
    </location>
</feature>
<dbReference type="Gene3D" id="3.90.180.10">
    <property type="entry name" value="Medium-chain alcohol dehydrogenases, catalytic domain"/>
    <property type="match status" value="1"/>
</dbReference>
<dbReference type="InterPro" id="IPR025451">
    <property type="entry name" value="DUF4211"/>
</dbReference>
<dbReference type="Gene3D" id="3.90.190.10">
    <property type="entry name" value="Protein tyrosine phosphatase superfamily"/>
    <property type="match status" value="1"/>
</dbReference>
<dbReference type="FunFam" id="3.40.50.720:FF:000022">
    <property type="entry name" value="Cinnamyl alcohol dehydrogenase"/>
    <property type="match status" value="1"/>
</dbReference>
<dbReference type="Pfam" id="PF00782">
    <property type="entry name" value="DSPc"/>
    <property type="match status" value="1"/>
</dbReference>
<dbReference type="InterPro" id="IPR002328">
    <property type="entry name" value="ADH_Zn_CS"/>
</dbReference>
<keyword evidence="6" id="KW-0175">Coiled coil</keyword>
<dbReference type="GO" id="GO:0016787">
    <property type="term" value="F:hydrolase activity"/>
    <property type="evidence" value="ECO:0007669"/>
    <property type="project" value="UniProtKB-ARBA"/>
</dbReference>
<dbReference type="Proteomes" id="UP001485043">
    <property type="component" value="Unassembled WGS sequence"/>
</dbReference>
<feature type="compositionally biased region" description="Polar residues" evidence="7">
    <location>
        <begin position="549"/>
        <end position="562"/>
    </location>
</feature>
<gene>
    <name evidence="9" type="ORF">WJX84_001725</name>
</gene>
<dbReference type="InterPro" id="IPR036291">
    <property type="entry name" value="NAD(P)-bd_dom_sf"/>
</dbReference>
<dbReference type="Pfam" id="PF13926">
    <property type="entry name" value="DUF4211"/>
    <property type="match status" value="1"/>
</dbReference>
<dbReference type="PROSITE" id="PS00059">
    <property type="entry name" value="ADH_ZINC"/>
    <property type="match status" value="1"/>
</dbReference>
<evidence type="ECO:0000256" key="1">
    <source>
        <dbReference type="ARBA" id="ARBA00001947"/>
    </source>
</evidence>
<evidence type="ECO:0000256" key="4">
    <source>
        <dbReference type="ARBA" id="ARBA00023002"/>
    </source>
</evidence>
<organism evidence="9 10">
    <name type="scientific">Apatococcus fuscideae</name>
    <dbReference type="NCBI Taxonomy" id="2026836"/>
    <lineage>
        <taxon>Eukaryota</taxon>
        <taxon>Viridiplantae</taxon>
        <taxon>Chlorophyta</taxon>
        <taxon>core chlorophytes</taxon>
        <taxon>Trebouxiophyceae</taxon>
        <taxon>Chlorellales</taxon>
        <taxon>Chlorellaceae</taxon>
        <taxon>Apatococcus</taxon>
    </lineage>
</organism>
<dbReference type="CDD" id="cd05283">
    <property type="entry name" value="CAD1"/>
    <property type="match status" value="1"/>
</dbReference>
<comment type="caution">
    <text evidence="9">The sequence shown here is derived from an EMBL/GenBank/DDBJ whole genome shotgun (WGS) entry which is preliminary data.</text>
</comment>
<dbReference type="InterPro" id="IPR000387">
    <property type="entry name" value="Tyr_Pase_dom"/>
</dbReference>
<comment type="cofactor">
    <cofactor evidence="1 5">
        <name>Zn(2+)</name>
        <dbReference type="ChEBI" id="CHEBI:29105"/>
    </cofactor>
</comment>
<accession>A0AAW1TGS8</accession>
<evidence type="ECO:0000256" key="6">
    <source>
        <dbReference type="SAM" id="Coils"/>
    </source>
</evidence>
<dbReference type="Pfam" id="PF00107">
    <property type="entry name" value="ADH_zinc_N"/>
    <property type="match status" value="1"/>
</dbReference>
<keyword evidence="4" id="KW-0560">Oxidoreductase</keyword>
<feature type="region of interest" description="Disordered" evidence="7">
    <location>
        <begin position="932"/>
        <end position="957"/>
    </location>
</feature>
<feature type="compositionally biased region" description="Low complexity" evidence="7">
    <location>
        <begin position="506"/>
        <end position="522"/>
    </location>
</feature>
<dbReference type="InterPro" id="IPR020843">
    <property type="entry name" value="ER"/>
</dbReference>
<keyword evidence="2 5" id="KW-0479">Metal-binding</keyword>
<dbReference type="GO" id="GO:0008270">
    <property type="term" value="F:zinc ion binding"/>
    <property type="evidence" value="ECO:0007669"/>
    <property type="project" value="InterPro"/>
</dbReference>
<dbReference type="Gene3D" id="3.40.50.720">
    <property type="entry name" value="NAD(P)-binding Rossmann-like Domain"/>
    <property type="match status" value="1"/>
</dbReference>
<dbReference type="GO" id="GO:0016616">
    <property type="term" value="F:oxidoreductase activity, acting on the CH-OH group of donors, NAD or NADP as acceptor"/>
    <property type="evidence" value="ECO:0007669"/>
    <property type="project" value="InterPro"/>
</dbReference>
<evidence type="ECO:0000256" key="2">
    <source>
        <dbReference type="ARBA" id="ARBA00022723"/>
    </source>
</evidence>
<keyword evidence="10" id="KW-1185">Reference proteome</keyword>
<name>A0AAW1TGS8_9CHLO</name>
<dbReference type="InterPro" id="IPR000340">
    <property type="entry name" value="Dual-sp_phosphatase_cat-dom"/>
</dbReference>
<evidence type="ECO:0000256" key="3">
    <source>
        <dbReference type="ARBA" id="ARBA00022833"/>
    </source>
</evidence>
<dbReference type="InterPro" id="IPR029021">
    <property type="entry name" value="Prot-tyrosine_phosphatase-like"/>
</dbReference>
<evidence type="ECO:0000313" key="10">
    <source>
        <dbReference type="Proteomes" id="UP001485043"/>
    </source>
</evidence>
<dbReference type="InterPro" id="IPR011032">
    <property type="entry name" value="GroES-like_sf"/>
</dbReference>
<dbReference type="InterPro" id="IPR047109">
    <property type="entry name" value="CAD-like"/>
</dbReference>
<proteinExistence type="inferred from homology"/>
<reference evidence="9 10" key="1">
    <citation type="journal article" date="2024" name="Nat. Commun.">
        <title>Phylogenomics reveals the evolutionary origins of lichenization in chlorophyte algae.</title>
        <authorList>
            <person name="Puginier C."/>
            <person name="Libourel C."/>
            <person name="Otte J."/>
            <person name="Skaloud P."/>
            <person name="Haon M."/>
            <person name="Grisel S."/>
            <person name="Petersen M."/>
            <person name="Berrin J.G."/>
            <person name="Delaux P.M."/>
            <person name="Dal Grande F."/>
            <person name="Keller J."/>
        </authorList>
    </citation>
    <scope>NUCLEOTIDE SEQUENCE [LARGE SCALE GENOMIC DNA]</scope>
    <source>
        <strain evidence="9 10">SAG 2523</strain>
    </source>
</reference>
<dbReference type="Pfam" id="PF08240">
    <property type="entry name" value="ADH_N"/>
    <property type="match status" value="1"/>
</dbReference>
<dbReference type="InterPro" id="IPR013149">
    <property type="entry name" value="ADH-like_C"/>
</dbReference>
<dbReference type="SUPFAM" id="SSF50129">
    <property type="entry name" value="GroES-like"/>
    <property type="match status" value="1"/>
</dbReference>
<dbReference type="SUPFAM" id="SSF52799">
    <property type="entry name" value="(Phosphotyrosine protein) phosphatases II"/>
    <property type="match status" value="1"/>
</dbReference>
<keyword evidence="3 5" id="KW-0862">Zinc</keyword>
<dbReference type="EMBL" id="JALJOV010000046">
    <property type="protein sequence ID" value="KAK9868080.1"/>
    <property type="molecule type" value="Genomic_DNA"/>
</dbReference>
<dbReference type="InterPro" id="IPR013154">
    <property type="entry name" value="ADH-like_N"/>
</dbReference>
<sequence length="1288" mass="140631">MQKRARMFRDPAKIVSSAMKARYQWDIAFDIWIELLLNQLAVPGYLEEAEAQDTALHTQYMVCATKVEEDLLFLRNSCMASGAWSSATPHFVDVLNQLPCMDTDDYHFDIVGQLGSSDSEDEHTCRVHSRGLIDGVCDACRRRNNPASVKAIFYGRPYELPWLVRGWRPATADLDLLMDDATDTREGGQQAHQEIAFALGSHCAGRVQLYHAATHFKHRLLVYLRNRMRLTRKKLETSRKPCSWPDVCTELSKKHGKEDLNAFVQNLYNKYRDLSDALKGYGTLESSGSWKRDGDERKEMITNLMIDLYASWPEEEAELEYDEPDEDVIDAEDEGMQAGPSGPAPVDASQTAATRRRLVLEDSESEDDHPPLYQQPHSSLRPVASEASPQVATGPQQGSLRRSLPAGLPSQAQDNPMAESTAAQANAGISLPQGAASGKPPQLARPSQPGPYGSHPVHSLGQQTATVPVASSSPSHHLVASAEQRPDGINPAYGPGGENYTTPAEHSLASQQLHSASQRAALPQPRLKEGSLASHPAGDTVSAPEATLLASSRSHQQLQSPSELAALSEHTEQTDSIQRARSNRKFDKQELVQMGSDSPIKCLAIKSKDGKLEDWEYTPEPLGTGDVEVRVLYNGLCHSDVHVWREDWGPNPFPMVPGHEVVGIVEQVGSSVSHLKKGDTVGVGWFRSACLECDSCIRGDDNVCPAGVATIMGGQKGGFAERIRANAALAQLIPKEIDPAEAAPLLCAGVTVWAPISRYVTRPGMKVGVVGLGGLGHLALQFAAAVGADVYAISHTASKEKEARGFGARHFQSIDDVPDKTLDVILNTTPGGIKSATLVEKLTYNGQLVYLGGGTDKVDVLAFSLILAQRSISGSATGGRALFREMFKIASLHNVRPLIERMPLAQANEAVDKLMNGSVRYRIVLETASQGQTISKEEEEANQKRWQESGGGAGSSDEWRWTLNWNDITDNIVVGSCPRSPSDLVRIKEEARATAVLCLQSDICHEAMQIDWPSIRAEAVAQGVIMTRVAVRDFDHNDQALMLPEAVRMLYLLVSAGKRVYVHCTAGINRATLTVVGYFTFVQAMPLQEALHKVKSARNQANPYVDCWKTVRTRMLEGRTDEIVGLAKHIYRQRQERGEHGNADGFADWVRAEELLLQETFQRQLGCSLSLLSSLKEVEGAELAKLTEHRGEEVAALQAKAKQENTHLAKVVEELNTAKEQLASLQGDNGSKEGDGESVLAELDRARQEIAGLRMAMQEVAANTQALLQAARGNGLQAQAMPANGQSH</sequence>
<feature type="region of interest" description="Disordered" evidence="7">
    <location>
        <begin position="333"/>
        <end position="586"/>
    </location>
</feature>
<comment type="similarity">
    <text evidence="5">Belongs to the zinc-containing alcohol dehydrogenase family.</text>
</comment>
<dbReference type="PANTHER" id="PTHR42683">
    <property type="entry name" value="ALDEHYDE REDUCTASE"/>
    <property type="match status" value="1"/>
</dbReference>
<feature type="domain" description="Tyrosine specific protein phosphatases" evidence="8">
    <location>
        <begin position="1041"/>
        <end position="1098"/>
    </location>
</feature>
<evidence type="ECO:0000256" key="7">
    <source>
        <dbReference type="SAM" id="MobiDB-lite"/>
    </source>
</evidence>
<dbReference type="SMART" id="SM00829">
    <property type="entry name" value="PKS_ER"/>
    <property type="match status" value="1"/>
</dbReference>
<evidence type="ECO:0000259" key="8">
    <source>
        <dbReference type="PROSITE" id="PS50056"/>
    </source>
</evidence>
<feature type="compositionally biased region" description="Polar residues" evidence="7">
    <location>
        <begin position="387"/>
        <end position="400"/>
    </location>
</feature>